<proteinExistence type="predicted"/>
<evidence type="ECO:0000313" key="7">
    <source>
        <dbReference type="Proteomes" id="UP000276443"/>
    </source>
</evidence>
<keyword evidence="1" id="KW-0805">Transcription regulation</keyword>
<dbReference type="PANTHER" id="PTHR30514:SF10">
    <property type="entry name" value="MURR_RPIR FAMILY TRANSCRIPTIONAL REGULATOR"/>
    <property type="match status" value="1"/>
</dbReference>
<accession>A0A3N5C452</accession>
<dbReference type="CDD" id="cd05013">
    <property type="entry name" value="SIS_RpiR"/>
    <property type="match status" value="1"/>
</dbReference>
<dbReference type="InterPro" id="IPR035472">
    <property type="entry name" value="RpiR-like_SIS"/>
</dbReference>
<dbReference type="InterPro" id="IPR000281">
    <property type="entry name" value="HTH_RpiR"/>
</dbReference>
<dbReference type="InterPro" id="IPR047640">
    <property type="entry name" value="RpiR-like"/>
</dbReference>
<name>A0A3N5C452_9BACI</name>
<feature type="domain" description="SIS" evidence="5">
    <location>
        <begin position="126"/>
        <end position="267"/>
    </location>
</feature>
<dbReference type="PANTHER" id="PTHR30514">
    <property type="entry name" value="GLUCOKINASE"/>
    <property type="match status" value="1"/>
</dbReference>
<dbReference type="RefSeq" id="WP_124222748.1">
    <property type="nucleotide sequence ID" value="NZ_RKRF01000011.1"/>
</dbReference>
<dbReference type="OrthoDB" id="370421at2"/>
<dbReference type="GO" id="GO:0003677">
    <property type="term" value="F:DNA binding"/>
    <property type="evidence" value="ECO:0007669"/>
    <property type="project" value="UniProtKB-KW"/>
</dbReference>
<dbReference type="SUPFAM" id="SSF53697">
    <property type="entry name" value="SIS domain"/>
    <property type="match status" value="1"/>
</dbReference>
<comment type="caution">
    <text evidence="6">The sequence shown here is derived from an EMBL/GenBank/DDBJ whole genome shotgun (WGS) entry which is preliminary data.</text>
</comment>
<evidence type="ECO:0000256" key="3">
    <source>
        <dbReference type="ARBA" id="ARBA00023163"/>
    </source>
</evidence>
<dbReference type="InterPro" id="IPR001347">
    <property type="entry name" value="SIS_dom"/>
</dbReference>
<evidence type="ECO:0000256" key="1">
    <source>
        <dbReference type="ARBA" id="ARBA00023015"/>
    </source>
</evidence>
<keyword evidence="2" id="KW-0238">DNA-binding</keyword>
<sequence length="287" mass="31213">MSDLKGGLVILKEMVGFLPNSERKIAEYMIQHPEEAIQMTAASLGKASQTSSAAVIRMCKSIGFKSFQELKLRVAGDLQQGNGSTDYRDIKPNEDIGSVIDTVTANTIQTIKESVDILDKQELERAVNSIINAESITFVGFGASYIAASDAAQKFVRINKHVHSFSDLHMAATTVANKGKQDVVVGLSFSGETTEVAKILGLARQKGIQTISVTKYGRSKVADQADIKLHTSAAREATFRSGATSSRIAQLHVIDMLFMSLAAQQYEQSVQYIDETREAISYIKGDL</sequence>
<dbReference type="GO" id="GO:0003700">
    <property type="term" value="F:DNA-binding transcription factor activity"/>
    <property type="evidence" value="ECO:0007669"/>
    <property type="project" value="InterPro"/>
</dbReference>
<evidence type="ECO:0000259" key="4">
    <source>
        <dbReference type="PROSITE" id="PS51071"/>
    </source>
</evidence>
<reference evidence="6 7" key="1">
    <citation type="submission" date="2018-11" db="EMBL/GenBank/DDBJ databases">
        <title>Genomic Encyclopedia of Type Strains, Phase IV (KMG-IV): sequencing the most valuable type-strain genomes for metagenomic binning, comparative biology and taxonomic classification.</title>
        <authorList>
            <person name="Goeker M."/>
        </authorList>
    </citation>
    <scope>NUCLEOTIDE SEQUENCE [LARGE SCALE GENOMIC DNA]</scope>
    <source>
        <strain evidence="6 7">DSM 18090</strain>
    </source>
</reference>
<dbReference type="Proteomes" id="UP000276443">
    <property type="component" value="Unassembled WGS sequence"/>
</dbReference>
<dbReference type="GO" id="GO:1901135">
    <property type="term" value="P:carbohydrate derivative metabolic process"/>
    <property type="evidence" value="ECO:0007669"/>
    <property type="project" value="InterPro"/>
</dbReference>
<dbReference type="Pfam" id="PF01418">
    <property type="entry name" value="HTH_6"/>
    <property type="match status" value="1"/>
</dbReference>
<dbReference type="PROSITE" id="PS51464">
    <property type="entry name" value="SIS"/>
    <property type="match status" value="1"/>
</dbReference>
<dbReference type="InterPro" id="IPR036388">
    <property type="entry name" value="WH-like_DNA-bd_sf"/>
</dbReference>
<dbReference type="EMBL" id="RKRF01000011">
    <property type="protein sequence ID" value="RPF51091.1"/>
    <property type="molecule type" value="Genomic_DNA"/>
</dbReference>
<dbReference type="Gene3D" id="1.10.10.10">
    <property type="entry name" value="Winged helix-like DNA-binding domain superfamily/Winged helix DNA-binding domain"/>
    <property type="match status" value="1"/>
</dbReference>
<evidence type="ECO:0000259" key="5">
    <source>
        <dbReference type="PROSITE" id="PS51464"/>
    </source>
</evidence>
<gene>
    <name evidence="6" type="ORF">EDC24_2356</name>
</gene>
<keyword evidence="3" id="KW-0804">Transcription</keyword>
<evidence type="ECO:0000256" key="2">
    <source>
        <dbReference type="ARBA" id="ARBA00023125"/>
    </source>
</evidence>
<evidence type="ECO:0000313" key="6">
    <source>
        <dbReference type="EMBL" id="RPF51091.1"/>
    </source>
</evidence>
<dbReference type="InterPro" id="IPR046348">
    <property type="entry name" value="SIS_dom_sf"/>
</dbReference>
<protein>
    <submittedName>
        <fullName evidence="6">RpiR family transcriptional regulator</fullName>
    </submittedName>
</protein>
<dbReference type="Gene3D" id="3.40.50.10490">
    <property type="entry name" value="Glucose-6-phosphate isomerase like protein, domain 1"/>
    <property type="match status" value="1"/>
</dbReference>
<dbReference type="InterPro" id="IPR009057">
    <property type="entry name" value="Homeodomain-like_sf"/>
</dbReference>
<dbReference type="Pfam" id="PF01380">
    <property type="entry name" value="SIS"/>
    <property type="match status" value="1"/>
</dbReference>
<dbReference type="PROSITE" id="PS51071">
    <property type="entry name" value="HTH_RPIR"/>
    <property type="match status" value="1"/>
</dbReference>
<dbReference type="AlphaFoldDB" id="A0A3N5C452"/>
<keyword evidence="7" id="KW-1185">Reference proteome</keyword>
<feature type="domain" description="HTH rpiR-type" evidence="4">
    <location>
        <begin position="5"/>
        <end position="81"/>
    </location>
</feature>
<organism evidence="6 7">
    <name type="scientific">Aquisalibacillus elongatus</name>
    <dbReference type="NCBI Taxonomy" id="485577"/>
    <lineage>
        <taxon>Bacteria</taxon>
        <taxon>Bacillati</taxon>
        <taxon>Bacillota</taxon>
        <taxon>Bacilli</taxon>
        <taxon>Bacillales</taxon>
        <taxon>Bacillaceae</taxon>
        <taxon>Aquisalibacillus</taxon>
    </lineage>
</organism>
<dbReference type="GO" id="GO:0097367">
    <property type="term" value="F:carbohydrate derivative binding"/>
    <property type="evidence" value="ECO:0007669"/>
    <property type="project" value="InterPro"/>
</dbReference>
<dbReference type="SUPFAM" id="SSF46689">
    <property type="entry name" value="Homeodomain-like"/>
    <property type="match status" value="1"/>
</dbReference>